<reference evidence="1 2" key="1">
    <citation type="submission" date="2016-11" db="EMBL/GenBank/DDBJ databases">
        <title>Draft Genome Sequences of Nine Cyanobacterial Strains from Diverse Habitats.</title>
        <authorList>
            <person name="Zhu T."/>
            <person name="Hou S."/>
            <person name="Lu X."/>
            <person name="Hess W.R."/>
        </authorList>
    </citation>
    <scope>NUCLEOTIDE SEQUENCE [LARGE SCALE GENOMIC DNA]</scope>
    <source>
        <strain evidence="1 2">IAM M-71</strain>
    </source>
</reference>
<organism evidence="1 2">
    <name type="scientific">[Phormidium ambiguum] IAM M-71</name>
    <dbReference type="NCBI Taxonomy" id="454136"/>
    <lineage>
        <taxon>Bacteria</taxon>
        <taxon>Bacillati</taxon>
        <taxon>Cyanobacteriota</taxon>
        <taxon>Cyanophyceae</taxon>
        <taxon>Oscillatoriophycideae</taxon>
        <taxon>Aerosakkonematales</taxon>
        <taxon>Aerosakkonemataceae</taxon>
        <taxon>Floridanema</taxon>
    </lineage>
</organism>
<dbReference type="STRING" id="454136.NIES2119_12805"/>
<protein>
    <recommendedName>
        <fullName evidence="3">DUF2281 domain-containing protein</fullName>
    </recommendedName>
</protein>
<accession>A0A1U7IKB3</accession>
<gene>
    <name evidence="1" type="ORF">NIES2119_12805</name>
</gene>
<sequence length="84" mass="9670">MTTKTTQSIQNQLIEILSQLPLANQEQLLEFAIELHKKQLVKDWDAIADEEAARLKAEFAEEDLTFSEAVLIDYLPQLQQEDII</sequence>
<evidence type="ECO:0000313" key="2">
    <source>
        <dbReference type="Proteomes" id="UP000185860"/>
    </source>
</evidence>
<name>A0A1U7IKB3_9CYAN</name>
<evidence type="ECO:0000313" key="1">
    <source>
        <dbReference type="EMBL" id="OKH37579.1"/>
    </source>
</evidence>
<dbReference type="OrthoDB" id="488569at2"/>
<proteinExistence type="predicted"/>
<dbReference type="RefSeq" id="WP_073593867.1">
    <property type="nucleotide sequence ID" value="NZ_MRCE01000011.1"/>
</dbReference>
<evidence type="ECO:0008006" key="3">
    <source>
        <dbReference type="Google" id="ProtNLM"/>
    </source>
</evidence>
<dbReference type="AlphaFoldDB" id="A0A1U7IKB3"/>
<dbReference type="EMBL" id="MRCE01000011">
    <property type="protein sequence ID" value="OKH37579.1"/>
    <property type="molecule type" value="Genomic_DNA"/>
</dbReference>
<comment type="caution">
    <text evidence="1">The sequence shown here is derived from an EMBL/GenBank/DDBJ whole genome shotgun (WGS) entry which is preliminary data.</text>
</comment>
<dbReference type="Proteomes" id="UP000185860">
    <property type="component" value="Unassembled WGS sequence"/>
</dbReference>